<proteinExistence type="predicted"/>
<dbReference type="Proteomes" id="UP000041770">
    <property type="component" value="Unassembled WGS sequence"/>
</dbReference>
<name>A0A655WRU1_VIBCL</name>
<evidence type="ECO:0000313" key="2">
    <source>
        <dbReference type="Proteomes" id="UP000041770"/>
    </source>
</evidence>
<sequence>MRQDVSADLAKWLIRQKTPHFRPEMPSLHQALSQSKPSIDLYLQGRNRRTNQTTFVHRAP</sequence>
<organism evidence="1 2">
    <name type="scientific">Vibrio cholerae</name>
    <dbReference type="NCBI Taxonomy" id="666"/>
    <lineage>
        <taxon>Bacteria</taxon>
        <taxon>Pseudomonadati</taxon>
        <taxon>Pseudomonadota</taxon>
        <taxon>Gammaproteobacteria</taxon>
        <taxon>Vibrionales</taxon>
        <taxon>Vibrionaceae</taxon>
        <taxon>Vibrio</taxon>
    </lineage>
</organism>
<gene>
    <name evidence="1" type="ORF">ERS013200_00188</name>
</gene>
<dbReference type="AlphaFoldDB" id="A0A655WRU1"/>
<protein>
    <submittedName>
        <fullName evidence="1">Uncharacterized protein</fullName>
    </submittedName>
</protein>
<accession>A0A655WRU1</accession>
<evidence type="ECO:0000313" key="1">
    <source>
        <dbReference type="EMBL" id="CSB96622.1"/>
    </source>
</evidence>
<reference evidence="1 2" key="1">
    <citation type="submission" date="2015-07" db="EMBL/GenBank/DDBJ databases">
        <authorList>
            <consortium name="Pathogen Informatics"/>
        </authorList>
    </citation>
    <scope>NUCLEOTIDE SEQUENCE [LARGE SCALE GENOMIC DNA]</scope>
    <source>
        <strain evidence="1 2">A316</strain>
    </source>
</reference>
<dbReference type="EMBL" id="CWQY01000001">
    <property type="protein sequence ID" value="CSB96622.1"/>
    <property type="molecule type" value="Genomic_DNA"/>
</dbReference>